<sequence length="317" mass="34356">MASTSASTAAAVPDGPVVPAATDLRELIGGSEQDRALKILQHGHYSDLTITCQDHVFKVHKYVLVTKGGTFFETAICAGWNTESQESKIDLPEDDPAIVARVLHYIYTGDCESYDNAVGHQLLFHPLGQQADGETTTSSEPSREASEGPDFKEALLHVYMFAAGVKFGNAGLKELARKAFSDAFHDISCECLDNIAHIETVFAAVYSTTPTYERDLQQSAQRLDAPGLAATSSFQIADFLLTMADPTTPQQPSTTNAHNPISPSQQKRLAVSASSDKPPSTTQYSAWTHAYLQYLSIPPQKATTINEKANKRSTTTD</sequence>
<evidence type="ECO:0000256" key="1">
    <source>
        <dbReference type="SAM" id="MobiDB-lite"/>
    </source>
</evidence>
<evidence type="ECO:0000313" key="4">
    <source>
        <dbReference type="Proteomes" id="UP000038010"/>
    </source>
</evidence>
<dbReference type="Proteomes" id="UP000038010">
    <property type="component" value="Unassembled WGS sequence"/>
</dbReference>
<dbReference type="AlphaFoldDB" id="A0A0N0NMH3"/>
<protein>
    <recommendedName>
        <fullName evidence="2">BTB domain-containing protein</fullName>
    </recommendedName>
</protein>
<comment type="caution">
    <text evidence="3">The sequence shown here is derived from an EMBL/GenBank/DDBJ whole genome shotgun (WGS) entry which is preliminary data.</text>
</comment>
<feature type="domain" description="BTB" evidence="2">
    <location>
        <begin position="46"/>
        <end position="115"/>
    </location>
</feature>
<dbReference type="InterPro" id="IPR000210">
    <property type="entry name" value="BTB/POZ_dom"/>
</dbReference>
<dbReference type="Pfam" id="PF00651">
    <property type="entry name" value="BTB"/>
    <property type="match status" value="1"/>
</dbReference>
<dbReference type="PANTHER" id="PTHR47843:SF5">
    <property type="entry name" value="BTB_POZ DOMAIN PROTEIN"/>
    <property type="match status" value="1"/>
</dbReference>
<gene>
    <name evidence="3" type="ORF">AB675_7480</name>
</gene>
<dbReference type="RefSeq" id="XP_018000424.1">
    <property type="nucleotide sequence ID" value="XM_018147851.1"/>
</dbReference>
<dbReference type="SUPFAM" id="SSF54695">
    <property type="entry name" value="POZ domain"/>
    <property type="match status" value="1"/>
</dbReference>
<dbReference type="VEuPathDB" id="FungiDB:AB675_7480"/>
<dbReference type="GeneID" id="28739731"/>
<dbReference type="InterPro" id="IPR011333">
    <property type="entry name" value="SKP1/BTB/POZ_sf"/>
</dbReference>
<feature type="region of interest" description="Disordered" evidence="1">
    <location>
        <begin position="245"/>
        <end position="282"/>
    </location>
</feature>
<proteinExistence type="predicted"/>
<dbReference type="CDD" id="cd18186">
    <property type="entry name" value="BTB_POZ_ZBTB_KLHL-like"/>
    <property type="match status" value="1"/>
</dbReference>
<evidence type="ECO:0000313" key="3">
    <source>
        <dbReference type="EMBL" id="KPI40461.1"/>
    </source>
</evidence>
<evidence type="ECO:0000259" key="2">
    <source>
        <dbReference type="PROSITE" id="PS50097"/>
    </source>
</evidence>
<dbReference type="PANTHER" id="PTHR47843">
    <property type="entry name" value="BTB DOMAIN-CONTAINING PROTEIN-RELATED"/>
    <property type="match status" value="1"/>
</dbReference>
<dbReference type="Gene3D" id="3.30.710.10">
    <property type="entry name" value="Potassium Channel Kv1.1, Chain A"/>
    <property type="match status" value="1"/>
</dbReference>
<dbReference type="STRING" id="1664694.A0A0N0NMH3"/>
<organism evidence="3 4">
    <name type="scientific">Cyphellophora attinorum</name>
    <dbReference type="NCBI Taxonomy" id="1664694"/>
    <lineage>
        <taxon>Eukaryota</taxon>
        <taxon>Fungi</taxon>
        <taxon>Dikarya</taxon>
        <taxon>Ascomycota</taxon>
        <taxon>Pezizomycotina</taxon>
        <taxon>Eurotiomycetes</taxon>
        <taxon>Chaetothyriomycetidae</taxon>
        <taxon>Chaetothyriales</taxon>
        <taxon>Cyphellophoraceae</taxon>
        <taxon>Cyphellophora</taxon>
    </lineage>
</organism>
<accession>A0A0N0NMH3</accession>
<reference evidence="3 4" key="1">
    <citation type="submission" date="2015-06" db="EMBL/GenBank/DDBJ databases">
        <title>Draft genome of the ant-associated black yeast Phialophora attae CBS 131958.</title>
        <authorList>
            <person name="Moreno L.F."/>
            <person name="Stielow B.J."/>
            <person name="de Hoog S."/>
            <person name="Vicente V.A."/>
            <person name="Weiss V.A."/>
            <person name="de Vries M."/>
            <person name="Cruz L.M."/>
            <person name="Souza E.M."/>
        </authorList>
    </citation>
    <scope>NUCLEOTIDE SEQUENCE [LARGE SCALE GENOMIC DNA]</scope>
    <source>
        <strain evidence="3 4">CBS 131958</strain>
    </source>
</reference>
<dbReference type="EMBL" id="LFJN01000012">
    <property type="protein sequence ID" value="KPI40461.1"/>
    <property type="molecule type" value="Genomic_DNA"/>
</dbReference>
<dbReference type="OrthoDB" id="6359816at2759"/>
<dbReference type="PROSITE" id="PS50097">
    <property type="entry name" value="BTB"/>
    <property type="match status" value="1"/>
</dbReference>
<name>A0A0N0NMH3_9EURO</name>
<keyword evidence="4" id="KW-1185">Reference proteome</keyword>